<gene>
    <name evidence="2" type="ORF">C427_0370</name>
</gene>
<accession>K6ZXM7</accession>
<dbReference type="KEGG" id="gps:C427_0370"/>
<dbReference type="Pfam" id="PF13349">
    <property type="entry name" value="DUF4097"/>
    <property type="match status" value="2"/>
</dbReference>
<feature type="domain" description="DUF4097" evidence="1">
    <location>
        <begin position="175"/>
        <end position="244"/>
    </location>
</feature>
<proteinExistence type="predicted"/>
<evidence type="ECO:0000313" key="2">
    <source>
        <dbReference type="EMBL" id="AGH42480.1"/>
    </source>
</evidence>
<sequence>MKKSIIVCLALCITFLSKGLFAGGWGRANLSKNVQLALAADSIVQLSIDAGAGDLEITGVAGQSEIIVVAKVLGEKLNDDDYVLTLKKEGDKALLIAQFNNNTYNSERIDLEVSMPSSLALVVDDKSGDISIESVSNGLTLNDRSGDIELSNIAGLMRIEDRSGDVIGEDLRGDVSINDRSGEIRLKNVVGDVNIDDSSGDIRATNISGVVTVEDSSGDINVNGAADFKLISDGSGDVSLRNIKMDLK</sequence>
<dbReference type="Proteomes" id="UP000011864">
    <property type="component" value="Chromosome"/>
</dbReference>
<dbReference type="RefSeq" id="WP_007643941.1">
    <property type="nucleotide sequence ID" value="NC_020514.1"/>
</dbReference>
<dbReference type="EMBL" id="CP003837">
    <property type="protein sequence ID" value="AGH42480.1"/>
    <property type="molecule type" value="Genomic_DNA"/>
</dbReference>
<dbReference type="AlphaFoldDB" id="K6ZXM7"/>
<name>K6ZXM7_9ALTE</name>
<dbReference type="eggNOG" id="COG3595">
    <property type="taxonomic scope" value="Bacteria"/>
</dbReference>
<dbReference type="HOGENOM" id="CLU_078722_1_0_6"/>
<evidence type="ECO:0000259" key="1">
    <source>
        <dbReference type="Pfam" id="PF13349"/>
    </source>
</evidence>
<feature type="domain" description="DUF4097" evidence="1">
    <location>
        <begin position="32"/>
        <end position="166"/>
    </location>
</feature>
<dbReference type="OrthoDB" id="6195678at2"/>
<dbReference type="InterPro" id="IPR025164">
    <property type="entry name" value="Toastrack_DUF4097"/>
</dbReference>
<organism evidence="2 3">
    <name type="scientific">Paraglaciecola psychrophila 170</name>
    <dbReference type="NCBI Taxonomy" id="1129794"/>
    <lineage>
        <taxon>Bacteria</taxon>
        <taxon>Pseudomonadati</taxon>
        <taxon>Pseudomonadota</taxon>
        <taxon>Gammaproteobacteria</taxon>
        <taxon>Alteromonadales</taxon>
        <taxon>Alteromonadaceae</taxon>
        <taxon>Paraglaciecola</taxon>
    </lineage>
</organism>
<evidence type="ECO:0000313" key="3">
    <source>
        <dbReference type="Proteomes" id="UP000011864"/>
    </source>
</evidence>
<dbReference type="STRING" id="1129794.C427_0370"/>
<keyword evidence="3" id="KW-1185">Reference proteome</keyword>
<dbReference type="PATRIC" id="fig|1129794.4.peg.366"/>
<protein>
    <recommendedName>
        <fullName evidence="1">DUF4097 domain-containing protein</fullName>
    </recommendedName>
</protein>
<reference evidence="2 3" key="1">
    <citation type="journal article" date="2013" name="Genome Announc.">
        <title>Complete Genome Sequence of Glaciecola psychrophila Strain 170T.</title>
        <authorList>
            <person name="Yin J."/>
            <person name="Chen J."/>
            <person name="Liu G."/>
            <person name="Yu Y."/>
            <person name="Song L."/>
            <person name="Wang X."/>
            <person name="Qu X."/>
        </authorList>
    </citation>
    <scope>NUCLEOTIDE SEQUENCE [LARGE SCALE GENOMIC DNA]</scope>
    <source>
        <strain evidence="2 3">170</strain>
    </source>
</reference>